<dbReference type="Gene3D" id="1.25.40.20">
    <property type="entry name" value="Ankyrin repeat-containing domain"/>
    <property type="match status" value="1"/>
</dbReference>
<organism evidence="2 3">
    <name type="scientific">Pandoravirus japonicus</name>
    <dbReference type="NCBI Taxonomy" id="2823154"/>
    <lineage>
        <taxon>Viruses</taxon>
        <taxon>Pandoravirus</taxon>
    </lineage>
</organism>
<feature type="compositionally biased region" description="Basic residues" evidence="1">
    <location>
        <begin position="105"/>
        <end position="117"/>
    </location>
</feature>
<accession>A0A811BPR8</accession>
<evidence type="ECO:0000256" key="1">
    <source>
        <dbReference type="SAM" id="MobiDB-lite"/>
    </source>
</evidence>
<evidence type="ECO:0000313" key="3">
    <source>
        <dbReference type="Proteomes" id="UP001253637"/>
    </source>
</evidence>
<feature type="region of interest" description="Disordered" evidence="1">
    <location>
        <begin position="473"/>
        <end position="503"/>
    </location>
</feature>
<dbReference type="Proteomes" id="UP001253637">
    <property type="component" value="Segment"/>
</dbReference>
<sequence>MKEKGSASEEAHGRWQWPGGSRTFATKNPDTCIDFFLLFFNVSLFVDATVGLDVGSHGGRRRCLSVSRVHFSFFFPFACGRSARFPFFFFSRSLLVPPVLSRAVRRQKQARRPRGPHHGGAFPDAHTTRKKKENVQDCTPQAGDMDNLPVDVAASVQAVDDDLGLGSLPPEIVEMVLRSAGPFATARAAGASRYLSQVARRVAEQEKRVTARELCSDYETCLREFLLAAAEDDADTVEYIIASGAIDPRRPLIASVAALPRPPLDPQQGDPYALLRTEPPSTEGWTPLVAAAAYGAPAVIARLASIGVRPQPQVETLINRLLRRGRKLHYSGPVVRGVTALAETYPRTSPLNLANENPLTALREYALDRAVSRARFEPNPGDFTVALFESDVLPIVQALLRAGYSPDERARALERNGPSEMDLAIKALDRSTDTLDAALSRGPFAVNAIPTIIAAYVILQRLVDAYEQRQATSRANAGPSAVANGNDAMQWEGQRWNRETRRV</sequence>
<dbReference type="InterPro" id="IPR036770">
    <property type="entry name" value="Ankyrin_rpt-contain_sf"/>
</dbReference>
<proteinExistence type="predicted"/>
<dbReference type="EMBL" id="LC625835">
    <property type="protein sequence ID" value="BCU03007.1"/>
    <property type="molecule type" value="Genomic_DNA"/>
</dbReference>
<protein>
    <recommendedName>
        <fullName evidence="4">Ankyrin repeat domain containing protein</fullName>
    </recommendedName>
</protein>
<feature type="region of interest" description="Disordered" evidence="1">
    <location>
        <begin position="105"/>
        <end position="146"/>
    </location>
</feature>
<evidence type="ECO:0008006" key="4">
    <source>
        <dbReference type="Google" id="ProtNLM"/>
    </source>
</evidence>
<name>A0A811BPR8_9VIRU</name>
<reference evidence="2" key="1">
    <citation type="submission" date="2021-04" db="EMBL/GenBank/DDBJ databases">
        <title>Draft Genome Sequence of Pandoravirus japonicus, Isolated from the Sabaishi River of Niigata, Japan.</title>
        <authorList>
            <person name="Hosokawa N."/>
            <person name="Takahashi H."/>
            <person name="Aoki K."/>
            <person name="Takemura M."/>
        </authorList>
    </citation>
    <scope>NUCLEOTIDE SEQUENCE</scope>
</reference>
<evidence type="ECO:0000313" key="2">
    <source>
        <dbReference type="EMBL" id="BCU03007.1"/>
    </source>
</evidence>